<evidence type="ECO:0008006" key="9">
    <source>
        <dbReference type="Google" id="ProtNLM"/>
    </source>
</evidence>
<dbReference type="SMART" id="SM00487">
    <property type="entry name" value="DEXDc"/>
    <property type="match status" value="1"/>
</dbReference>
<evidence type="ECO:0000313" key="8">
    <source>
        <dbReference type="Proteomes" id="UP000054266"/>
    </source>
</evidence>
<evidence type="ECO:0000256" key="1">
    <source>
        <dbReference type="ARBA" id="ARBA00022741"/>
    </source>
</evidence>
<organism evidence="7 8">
    <name type="scientific">Phialophora macrospora</name>
    <dbReference type="NCBI Taxonomy" id="1851006"/>
    <lineage>
        <taxon>Eukaryota</taxon>
        <taxon>Fungi</taxon>
        <taxon>Dikarya</taxon>
        <taxon>Ascomycota</taxon>
        <taxon>Pezizomycotina</taxon>
        <taxon>Eurotiomycetes</taxon>
        <taxon>Chaetothyriomycetidae</taxon>
        <taxon>Chaetothyriales</taxon>
        <taxon>Herpotrichiellaceae</taxon>
        <taxon>Phialophora</taxon>
    </lineage>
</organism>
<dbReference type="InterPro" id="IPR027417">
    <property type="entry name" value="P-loop_NTPase"/>
</dbReference>
<feature type="compositionally biased region" description="Low complexity" evidence="4">
    <location>
        <begin position="860"/>
        <end position="872"/>
    </location>
</feature>
<dbReference type="InterPro" id="IPR038718">
    <property type="entry name" value="SNF2-like_sf"/>
</dbReference>
<proteinExistence type="predicted"/>
<dbReference type="FunFam" id="3.40.50.10810:FF:000020">
    <property type="entry name" value="DNA repair and recombination protein RAD54B"/>
    <property type="match status" value="1"/>
</dbReference>
<dbReference type="InterPro" id="IPR000330">
    <property type="entry name" value="SNF2_N"/>
</dbReference>
<feature type="region of interest" description="Disordered" evidence="4">
    <location>
        <begin position="774"/>
        <end position="794"/>
    </location>
</feature>
<feature type="compositionally biased region" description="Acidic residues" evidence="4">
    <location>
        <begin position="829"/>
        <end position="848"/>
    </location>
</feature>
<feature type="domain" description="Helicase C-terminal" evidence="6">
    <location>
        <begin position="624"/>
        <end position="783"/>
    </location>
</feature>
<name>A0A0D2FP59_9EURO</name>
<feature type="compositionally biased region" description="Basic and acidic residues" evidence="4">
    <location>
        <begin position="497"/>
        <end position="509"/>
    </location>
</feature>
<keyword evidence="8" id="KW-1185">Reference proteome</keyword>
<dbReference type="Proteomes" id="UP000054266">
    <property type="component" value="Unassembled WGS sequence"/>
</dbReference>
<accession>A0A0D2FP59</accession>
<dbReference type="Gene3D" id="3.40.50.10810">
    <property type="entry name" value="Tandem AAA-ATPase domain"/>
    <property type="match status" value="1"/>
</dbReference>
<feature type="region of interest" description="Disordered" evidence="4">
    <location>
        <begin position="829"/>
        <end position="872"/>
    </location>
</feature>
<dbReference type="CDD" id="cd18004">
    <property type="entry name" value="DEXHc_RAD54"/>
    <property type="match status" value="1"/>
</dbReference>
<dbReference type="GO" id="GO:0000724">
    <property type="term" value="P:double-strand break repair via homologous recombination"/>
    <property type="evidence" value="ECO:0007669"/>
    <property type="project" value="TreeGrafter"/>
</dbReference>
<feature type="region of interest" description="Disordered" evidence="4">
    <location>
        <begin position="1"/>
        <end position="82"/>
    </location>
</feature>
<feature type="region of interest" description="Disordered" evidence="4">
    <location>
        <begin position="488"/>
        <end position="512"/>
    </location>
</feature>
<dbReference type="GO" id="GO:0005634">
    <property type="term" value="C:nucleus"/>
    <property type="evidence" value="ECO:0007669"/>
    <property type="project" value="TreeGrafter"/>
</dbReference>
<dbReference type="SMART" id="SM00490">
    <property type="entry name" value="HELICc"/>
    <property type="match status" value="1"/>
</dbReference>
<evidence type="ECO:0000313" key="7">
    <source>
        <dbReference type="EMBL" id="KIW70043.1"/>
    </source>
</evidence>
<feature type="region of interest" description="Disordered" evidence="4">
    <location>
        <begin position="169"/>
        <end position="189"/>
    </location>
</feature>
<dbReference type="CDD" id="cd18793">
    <property type="entry name" value="SF2_C_SNF"/>
    <property type="match status" value="1"/>
</dbReference>
<evidence type="ECO:0000256" key="4">
    <source>
        <dbReference type="SAM" id="MobiDB-lite"/>
    </source>
</evidence>
<evidence type="ECO:0000259" key="5">
    <source>
        <dbReference type="PROSITE" id="PS51192"/>
    </source>
</evidence>
<dbReference type="InterPro" id="IPR050496">
    <property type="entry name" value="SNF2_RAD54_helicase_repair"/>
</dbReference>
<dbReference type="Pfam" id="PF00271">
    <property type="entry name" value="Helicase_C"/>
    <property type="match status" value="1"/>
</dbReference>
<dbReference type="PROSITE" id="PS51194">
    <property type="entry name" value="HELICASE_CTER"/>
    <property type="match status" value="1"/>
</dbReference>
<dbReference type="InterPro" id="IPR049730">
    <property type="entry name" value="SNF2/RAD54-like_C"/>
</dbReference>
<evidence type="ECO:0000259" key="6">
    <source>
        <dbReference type="PROSITE" id="PS51194"/>
    </source>
</evidence>
<dbReference type="GO" id="GO:0005524">
    <property type="term" value="F:ATP binding"/>
    <property type="evidence" value="ECO:0007669"/>
    <property type="project" value="InterPro"/>
</dbReference>
<sequence length="968" mass="106537">MLSNPFKPLKIRQPCPDDGTVTTGAPPSKRPRLSPPEGQLHQSDPLVRPTSDSKRPSSGISRQPLKRIANPPSPVQNREETDTGGIDSYYSILWRLPTNKKNKTWTDDGVLAIRGGHASLYNNAGKIIGRITFSSPLLPGSNLTIGGKEVEVDSCISKTEFLKCINASSDPAKPKTKTEPCSPPAKPVANPQMKLSMQAQMKAQIQKEKAQAPKQAACQPLRGPAFKPPSKEKRVLAQNSGGAPTPRYDPAAPGALVFKRPSSPPEGRQTVDVVLDPRVAKKLRPHQREGVEFLYECVMGLKDFNGQGCILADEMGLGKTLTTISLLWTLLRQNPIYRDPPVVKKALVVCPVSLIRNWKREFKKWLGQDQLGVLEFDEKRTRLSDFDGRVFQVMIIGYERLRMVADDLAKGHSIDIVICDEGHRLKTMKNKAAKAIESLNTKRRIILSGTPIQNDLGEFFSMVNFVNDGVLGSQKGFIRDFERPIMRSRQPDATATEAERGQEASEEMSRTTSPFILRRTADILSNFLPPKTEYVLFCKPTPAQAKIYRNVIRSPMFHSALGSQDTALQLITILKKLCNSPALMDPTSGNDDATPSSSLVALNEMLPDGFSRLYQNSVSSKIRLLDQLLQHIRRTTDEKVVVISNYTSTLNLIEQLANNSNLNSLRLDGSVPAKKRQALVDQFNQSPPDKSFLFLLSARAGGVGLNLIGASRLILFDVDWNPATDDQAIARIHRQGQKRHCKIYRFLMKGGLEERIWQRQVVKRALADSIMQGGASAASSSVEPSGRGKGGTSTFSQEELKDLFRLDERDGLRTHDLIECRCEGAGLDVGDDDDKVPPFADDDDDENGDSNKSAVPVMKTSPTSPTSLGTSCTPSSMLSTVNEAQRIPLAQLKTGHVAEKHELMQYRHINTSLLAQADEGKDDDDLKASILSAVEDACLEHILKLDRDMVGGGGVSYVFKKVRGGQGL</sequence>
<dbReference type="Gene3D" id="3.40.50.300">
    <property type="entry name" value="P-loop containing nucleotide triphosphate hydrolases"/>
    <property type="match status" value="1"/>
</dbReference>
<dbReference type="SUPFAM" id="SSF52540">
    <property type="entry name" value="P-loop containing nucleoside triphosphate hydrolases"/>
    <property type="match status" value="2"/>
</dbReference>
<dbReference type="EMBL" id="KN846957">
    <property type="protein sequence ID" value="KIW70043.1"/>
    <property type="molecule type" value="Genomic_DNA"/>
</dbReference>
<keyword evidence="3" id="KW-0067">ATP-binding</keyword>
<dbReference type="STRING" id="5601.A0A0D2FP59"/>
<dbReference type="GO" id="GO:0016787">
    <property type="term" value="F:hydrolase activity"/>
    <property type="evidence" value="ECO:0007669"/>
    <property type="project" value="UniProtKB-KW"/>
</dbReference>
<dbReference type="HOGENOM" id="CLU_000315_10_1_1"/>
<dbReference type="InterPro" id="IPR014001">
    <property type="entry name" value="Helicase_ATP-bd"/>
</dbReference>
<reference evidence="7 8" key="1">
    <citation type="submission" date="2015-01" db="EMBL/GenBank/DDBJ databases">
        <title>The Genome Sequence of Capronia semiimmersa CBS27337.</title>
        <authorList>
            <consortium name="The Broad Institute Genomics Platform"/>
            <person name="Cuomo C."/>
            <person name="de Hoog S."/>
            <person name="Gorbushina A."/>
            <person name="Stielow B."/>
            <person name="Teixiera M."/>
            <person name="Abouelleil A."/>
            <person name="Chapman S.B."/>
            <person name="Priest M."/>
            <person name="Young S.K."/>
            <person name="Wortman J."/>
            <person name="Nusbaum C."/>
            <person name="Birren B."/>
        </authorList>
    </citation>
    <scope>NUCLEOTIDE SEQUENCE [LARGE SCALE GENOMIC DNA]</scope>
    <source>
        <strain evidence="7 8">CBS 27337</strain>
    </source>
</reference>
<dbReference type="GO" id="GO:0015616">
    <property type="term" value="F:DNA translocase activity"/>
    <property type="evidence" value="ECO:0007669"/>
    <property type="project" value="TreeGrafter"/>
</dbReference>
<gene>
    <name evidence="7" type="ORF">PV04_02354</name>
</gene>
<feature type="domain" description="Helicase ATP-binding" evidence="5">
    <location>
        <begin position="300"/>
        <end position="469"/>
    </location>
</feature>
<keyword evidence="2" id="KW-0378">Hydrolase</keyword>
<dbReference type="Pfam" id="PF00176">
    <property type="entry name" value="SNF2-rel_dom"/>
    <property type="match status" value="1"/>
</dbReference>
<dbReference type="GO" id="GO:0007131">
    <property type="term" value="P:reciprocal meiotic recombination"/>
    <property type="evidence" value="ECO:0007669"/>
    <property type="project" value="TreeGrafter"/>
</dbReference>
<protein>
    <recommendedName>
        <fullName evidence="9">DNA repair and recombination protein RAD54B</fullName>
    </recommendedName>
</protein>
<dbReference type="InterPro" id="IPR001650">
    <property type="entry name" value="Helicase_C-like"/>
</dbReference>
<dbReference type="PROSITE" id="PS51192">
    <property type="entry name" value="HELICASE_ATP_BIND_1"/>
    <property type="match status" value="1"/>
</dbReference>
<dbReference type="AlphaFoldDB" id="A0A0D2FP59"/>
<keyword evidence="1" id="KW-0547">Nucleotide-binding</keyword>
<dbReference type="PANTHER" id="PTHR45629:SF7">
    <property type="entry name" value="DNA EXCISION REPAIR PROTEIN ERCC-6-RELATED"/>
    <property type="match status" value="1"/>
</dbReference>
<evidence type="ECO:0000256" key="2">
    <source>
        <dbReference type="ARBA" id="ARBA00022801"/>
    </source>
</evidence>
<evidence type="ECO:0000256" key="3">
    <source>
        <dbReference type="ARBA" id="ARBA00022840"/>
    </source>
</evidence>
<dbReference type="Gene3D" id="1.20.120.850">
    <property type="entry name" value="SWI2/SNF2 ATPases, N-terminal domain"/>
    <property type="match status" value="1"/>
</dbReference>
<dbReference type="PANTHER" id="PTHR45629">
    <property type="entry name" value="SNF2/RAD54 FAMILY MEMBER"/>
    <property type="match status" value="1"/>
</dbReference>